<dbReference type="EMBL" id="KJ782458">
    <property type="protein sequence ID" value="AIG24323.1"/>
    <property type="molecule type" value="Genomic_DNA"/>
</dbReference>
<feature type="transmembrane region" description="Helical" evidence="1">
    <location>
        <begin position="76"/>
        <end position="93"/>
    </location>
</feature>
<keyword evidence="1" id="KW-0472">Membrane</keyword>
<gene>
    <name evidence="2" type="primary">ND6</name>
</gene>
<organism evidence="2">
    <name type="scientific">Pholcus sp. HCP-2014</name>
    <dbReference type="NCBI Taxonomy" id="1519082"/>
    <lineage>
        <taxon>Eukaryota</taxon>
        <taxon>Metazoa</taxon>
        <taxon>Ecdysozoa</taxon>
        <taxon>Arthropoda</taxon>
        <taxon>Chelicerata</taxon>
        <taxon>Arachnida</taxon>
        <taxon>Araneae</taxon>
        <taxon>Araneomorphae</taxon>
        <taxon>Haplogynae</taxon>
        <taxon>Pholcoidea</taxon>
        <taxon>Pholcidae</taxon>
        <taxon>Pholcus</taxon>
    </lineage>
</organism>
<protein>
    <submittedName>
        <fullName evidence="2">NADH dehydrogenase subunit 6</fullName>
    </submittedName>
</protein>
<sequence>MTAVIFLCGAMVFINHPMIMVGGLIVFTVWVSFISYMSLFTFWYGNLIMLVILSGVLVVFTYMASLSPNEGFFLDYWGLAVFTVVVGVAGVGLEGGDDMSLVSTKLWASVDGSMNLFAVVLLFLAMLVVVWIGSYWSGPIHV</sequence>
<evidence type="ECO:0000313" key="2">
    <source>
        <dbReference type="EMBL" id="AIG24323.1"/>
    </source>
</evidence>
<feature type="transmembrane region" description="Helical" evidence="1">
    <location>
        <begin position="42"/>
        <end position="64"/>
    </location>
</feature>
<geneLocation type="mitochondrion" evidence="2"/>
<evidence type="ECO:0000256" key="1">
    <source>
        <dbReference type="SAM" id="Phobius"/>
    </source>
</evidence>
<dbReference type="AlphaFoldDB" id="A0A0U1WNQ3"/>
<keyword evidence="1" id="KW-0812">Transmembrane</keyword>
<keyword evidence="2" id="KW-0496">Mitochondrion</keyword>
<feature type="transmembrane region" description="Helical" evidence="1">
    <location>
        <begin position="113"/>
        <end position="136"/>
    </location>
</feature>
<keyword evidence="1" id="KW-1133">Transmembrane helix</keyword>
<accession>A0A0U1WNQ3</accession>
<proteinExistence type="predicted"/>
<reference evidence="2" key="1">
    <citation type="journal article" date="2014" name="Mitochondrial DNA">
        <title>The complete mitochondrial genome of long-legs spider Pholcus sp. (Araneae: Pholcidae).</title>
        <authorList>
            <person name="Pan W.J."/>
            <person name="Fang H.Y."/>
            <person name="Zhang P."/>
            <person name="Pan H.C."/>
        </authorList>
    </citation>
    <scope>NUCLEOTIDE SEQUENCE</scope>
</reference>
<feature type="transmembrane region" description="Helical" evidence="1">
    <location>
        <begin position="12"/>
        <end position="36"/>
    </location>
</feature>
<name>A0A0U1WNQ3_9ARAC</name>